<reference evidence="2" key="2">
    <citation type="submission" date="2020-05" db="UniProtKB">
        <authorList>
            <consortium name="EnsemblMetazoa"/>
        </authorList>
    </citation>
    <scope>IDENTIFICATION</scope>
    <source>
        <strain evidence="2">IAEA</strain>
    </source>
</reference>
<proteinExistence type="predicted"/>
<name>A0A1A9WTU0_9MUSC</name>
<organism evidence="2 3">
    <name type="scientific">Glossina brevipalpis</name>
    <dbReference type="NCBI Taxonomy" id="37001"/>
    <lineage>
        <taxon>Eukaryota</taxon>
        <taxon>Metazoa</taxon>
        <taxon>Ecdysozoa</taxon>
        <taxon>Arthropoda</taxon>
        <taxon>Hexapoda</taxon>
        <taxon>Insecta</taxon>
        <taxon>Pterygota</taxon>
        <taxon>Neoptera</taxon>
        <taxon>Endopterygota</taxon>
        <taxon>Diptera</taxon>
        <taxon>Brachycera</taxon>
        <taxon>Muscomorpha</taxon>
        <taxon>Hippoboscoidea</taxon>
        <taxon>Glossinidae</taxon>
        <taxon>Glossina</taxon>
    </lineage>
</organism>
<keyword evidence="3" id="KW-1185">Reference proteome</keyword>
<evidence type="ECO:0000256" key="1">
    <source>
        <dbReference type="SAM" id="MobiDB-lite"/>
    </source>
</evidence>
<accession>A0A1A9WTU0</accession>
<dbReference type="VEuPathDB" id="VectorBase:GBRI031689"/>
<feature type="compositionally biased region" description="Basic and acidic residues" evidence="1">
    <location>
        <begin position="36"/>
        <end position="45"/>
    </location>
</feature>
<feature type="region of interest" description="Disordered" evidence="1">
    <location>
        <begin position="24"/>
        <end position="52"/>
    </location>
</feature>
<dbReference type="Proteomes" id="UP000091820">
    <property type="component" value="Unassembled WGS sequence"/>
</dbReference>
<dbReference type="EnsemblMetazoa" id="GBRI031689-RA">
    <property type="protein sequence ID" value="GBRI031689-PA"/>
    <property type="gene ID" value="GBRI031689"/>
</dbReference>
<reference evidence="3" key="1">
    <citation type="submission" date="2014-03" db="EMBL/GenBank/DDBJ databases">
        <authorList>
            <person name="Aksoy S."/>
            <person name="Warren W."/>
            <person name="Wilson R.K."/>
        </authorList>
    </citation>
    <scope>NUCLEOTIDE SEQUENCE [LARGE SCALE GENOMIC DNA]</scope>
    <source>
        <strain evidence="3">IAEA</strain>
    </source>
</reference>
<protein>
    <submittedName>
        <fullName evidence="2">Uncharacterized protein</fullName>
    </submittedName>
</protein>
<evidence type="ECO:0000313" key="2">
    <source>
        <dbReference type="EnsemblMetazoa" id="GBRI031689-PA"/>
    </source>
</evidence>
<dbReference type="STRING" id="37001.A0A1A9WTU0"/>
<evidence type="ECO:0000313" key="3">
    <source>
        <dbReference type="Proteomes" id="UP000091820"/>
    </source>
</evidence>
<dbReference type="AlphaFoldDB" id="A0A1A9WTU0"/>
<sequence length="80" mass="8906">MKFFNAAGTPKLYNYSTKLLNKIPFGENEDSTSSSIERRSSDKSDQLTNSSFQIENNKQKCIHLTNNNNSATTPAGLCNE</sequence>